<evidence type="ECO:0000256" key="2">
    <source>
        <dbReference type="SAM" id="SignalP"/>
    </source>
</evidence>
<feature type="region of interest" description="Disordered" evidence="1">
    <location>
        <begin position="27"/>
        <end position="49"/>
    </location>
</feature>
<reference evidence="3 4" key="1">
    <citation type="submission" date="2020-07" db="EMBL/GenBank/DDBJ databases">
        <title>non toxigenic Corynebacterium sp. nov from a clinical source.</title>
        <authorList>
            <person name="Bernier A.-M."/>
            <person name="Bernard K."/>
        </authorList>
    </citation>
    <scope>NUCLEOTIDE SEQUENCE [LARGE SCALE GENOMIC DNA]</scope>
    <source>
        <strain evidence="4">NML 93-0612</strain>
    </source>
</reference>
<evidence type="ECO:0000256" key="1">
    <source>
        <dbReference type="SAM" id="MobiDB-lite"/>
    </source>
</evidence>
<keyword evidence="4" id="KW-1185">Reference proteome</keyword>
<sequence length="215" mass="22337">MNASIKKISTIAIAALTAASLAACGNSQKDSETKVETATGVEKPAQTSAMKSEKTTAVAAANEVTFEDTFVKAKPADKSMTGIFGTLKNGTSKDVKIESFTTNLNAGKYEIHEVVNGVMQLKSGGITIPAGGEYVLKPGGDHLMIMDINDPIEAGTTVKVTLNFSNGESVDVNSEVRTIASGQENYGANGGVEGVTGMTPAATPMHDHNHDHNHG</sequence>
<dbReference type="PANTHER" id="PTHR36302">
    <property type="entry name" value="BLR7088 PROTEIN"/>
    <property type="match status" value="1"/>
</dbReference>
<evidence type="ECO:0000313" key="4">
    <source>
        <dbReference type="Proteomes" id="UP000515570"/>
    </source>
</evidence>
<feature type="chain" id="PRO_5038907229" evidence="2">
    <location>
        <begin position="23"/>
        <end position="215"/>
    </location>
</feature>
<dbReference type="EMBL" id="CP059833">
    <property type="protein sequence ID" value="QMV85437.1"/>
    <property type="molecule type" value="Genomic_DNA"/>
</dbReference>
<protein>
    <submittedName>
        <fullName evidence="3">Copper chaperone PCu(A)C</fullName>
    </submittedName>
</protein>
<dbReference type="Pfam" id="PF04314">
    <property type="entry name" value="PCuAC"/>
    <property type="match status" value="1"/>
</dbReference>
<dbReference type="InterPro" id="IPR036182">
    <property type="entry name" value="PCuAC_sf"/>
</dbReference>
<dbReference type="SUPFAM" id="SSF110087">
    <property type="entry name" value="DR1885-like metal-binding protein"/>
    <property type="match status" value="1"/>
</dbReference>
<feature type="signal peptide" evidence="2">
    <location>
        <begin position="1"/>
        <end position="22"/>
    </location>
</feature>
<dbReference type="InterPro" id="IPR058248">
    <property type="entry name" value="Lxx211020-like"/>
</dbReference>
<dbReference type="RefSeq" id="WP_182386259.1">
    <property type="nucleotide sequence ID" value="NZ_CP059833.1"/>
</dbReference>
<dbReference type="Gene3D" id="2.60.40.1890">
    <property type="entry name" value="PCu(A)C copper chaperone"/>
    <property type="match status" value="1"/>
</dbReference>
<dbReference type="PROSITE" id="PS51257">
    <property type="entry name" value="PROKAR_LIPOPROTEIN"/>
    <property type="match status" value="1"/>
</dbReference>
<dbReference type="Proteomes" id="UP000515570">
    <property type="component" value="Chromosome"/>
</dbReference>
<name>A0A7G5FFP6_9CORY</name>
<dbReference type="PANTHER" id="PTHR36302:SF1">
    <property type="entry name" value="COPPER CHAPERONE PCU(A)C"/>
    <property type="match status" value="1"/>
</dbReference>
<evidence type="ECO:0000313" key="3">
    <source>
        <dbReference type="EMBL" id="QMV85437.1"/>
    </source>
</evidence>
<gene>
    <name evidence="3" type="ORF">HW450_01355</name>
</gene>
<dbReference type="InterPro" id="IPR007410">
    <property type="entry name" value="LpqE-like"/>
</dbReference>
<proteinExistence type="predicted"/>
<dbReference type="AlphaFoldDB" id="A0A7G5FFP6"/>
<organism evidence="3 4">
    <name type="scientific">Corynebacterium hindlerae</name>
    <dbReference type="NCBI Taxonomy" id="699041"/>
    <lineage>
        <taxon>Bacteria</taxon>
        <taxon>Bacillati</taxon>
        <taxon>Actinomycetota</taxon>
        <taxon>Actinomycetes</taxon>
        <taxon>Mycobacteriales</taxon>
        <taxon>Corynebacteriaceae</taxon>
        <taxon>Corynebacterium</taxon>
    </lineage>
</organism>
<keyword evidence="2" id="KW-0732">Signal</keyword>
<accession>A0A7G5FFP6</accession>